<gene>
    <name evidence="1" type="ORF">A2U01_0100224</name>
</gene>
<name>A0A392UUR9_9FABA</name>
<organism evidence="1 2">
    <name type="scientific">Trifolium medium</name>
    <dbReference type="NCBI Taxonomy" id="97028"/>
    <lineage>
        <taxon>Eukaryota</taxon>
        <taxon>Viridiplantae</taxon>
        <taxon>Streptophyta</taxon>
        <taxon>Embryophyta</taxon>
        <taxon>Tracheophyta</taxon>
        <taxon>Spermatophyta</taxon>
        <taxon>Magnoliopsida</taxon>
        <taxon>eudicotyledons</taxon>
        <taxon>Gunneridae</taxon>
        <taxon>Pentapetalae</taxon>
        <taxon>rosids</taxon>
        <taxon>fabids</taxon>
        <taxon>Fabales</taxon>
        <taxon>Fabaceae</taxon>
        <taxon>Papilionoideae</taxon>
        <taxon>50 kb inversion clade</taxon>
        <taxon>NPAAA clade</taxon>
        <taxon>Hologalegina</taxon>
        <taxon>IRL clade</taxon>
        <taxon>Trifolieae</taxon>
        <taxon>Trifolium</taxon>
    </lineage>
</organism>
<comment type="caution">
    <text evidence="1">The sequence shown here is derived from an EMBL/GenBank/DDBJ whole genome shotgun (WGS) entry which is preliminary data.</text>
</comment>
<keyword evidence="2" id="KW-1185">Reference proteome</keyword>
<reference evidence="1 2" key="1">
    <citation type="journal article" date="2018" name="Front. Plant Sci.">
        <title>Red Clover (Trifolium pratense) and Zigzag Clover (T. medium) - A Picture of Genomic Similarities and Differences.</title>
        <authorList>
            <person name="Dluhosova J."/>
            <person name="Istvanek J."/>
            <person name="Nedelnik J."/>
            <person name="Repkova J."/>
        </authorList>
    </citation>
    <scope>NUCLEOTIDE SEQUENCE [LARGE SCALE GENOMIC DNA]</scope>
    <source>
        <strain evidence="2">cv. 10/8</strain>
        <tissue evidence="1">Leaf</tissue>
    </source>
</reference>
<dbReference type="EMBL" id="LXQA010962724">
    <property type="protein sequence ID" value="MCI78953.1"/>
    <property type="molecule type" value="Genomic_DNA"/>
</dbReference>
<proteinExistence type="predicted"/>
<feature type="non-terminal residue" evidence="1">
    <location>
        <position position="15"/>
    </location>
</feature>
<dbReference type="Proteomes" id="UP000265520">
    <property type="component" value="Unassembled WGS sequence"/>
</dbReference>
<protein>
    <submittedName>
        <fullName evidence="1">Uncharacterized protein</fullName>
    </submittedName>
</protein>
<evidence type="ECO:0000313" key="2">
    <source>
        <dbReference type="Proteomes" id="UP000265520"/>
    </source>
</evidence>
<accession>A0A392UUR9</accession>
<sequence>MVREIYEDADLRYIQ</sequence>
<evidence type="ECO:0000313" key="1">
    <source>
        <dbReference type="EMBL" id="MCI78953.1"/>
    </source>
</evidence>